<dbReference type="RefSeq" id="WP_091546103.1">
    <property type="nucleotide sequence ID" value="NZ_FONY01000022.1"/>
</dbReference>
<keyword evidence="4" id="KW-1185">Reference proteome</keyword>
<dbReference type="AlphaFoldDB" id="A0A1I2HBK7"/>
<dbReference type="CDD" id="cd07436">
    <property type="entry name" value="PHP_PolX"/>
    <property type="match status" value="1"/>
</dbReference>
<reference evidence="3 4" key="1">
    <citation type="submission" date="2016-10" db="EMBL/GenBank/DDBJ databases">
        <authorList>
            <person name="de Groot N.N."/>
        </authorList>
    </citation>
    <scope>NUCLEOTIDE SEQUENCE [LARGE SCALE GENOMIC DNA]</scope>
    <source>
        <strain>GEY</strain>
        <strain evidence="4">DSM 9560</strain>
    </source>
</reference>
<sequence>MLTNDDIAEAFKLTASLMDLHGENPFKAKSYNSAVYQIEKLEINLAEKNKADIVHAGISEGMASKIVEFVQKGTFSELQQLLDKTPKGVLEMLSIKGLGGKKVKTLWDELKIESIHELLEACNAGKVAQIKGFGEKTQEAIIKEISFRTANADKMLYANAEPIALALENALKSVEAVEKVNLTGQIRRRLEIIDEIQLVVSAKNFDTIFQFLNQHPQLIPNKKVSSPFAWRGYWKNEEGLSSLKVEVKFSTLQTFVNQVFVNSAAEKHLSQKINGKNLLQTLKNQRFESEEQIYQAVHLPYLEPELREGFFEFKLTSSPTLLEMKDLKGCLHNHSTYSDGKNSLLQMAQACIDMGLAYFGICDHSQTAFYANGLTEERVIQQHAEIEKLNQQLAPFKILKGIESDILPDGRLDYPEEILKTFDFIVASVHSGLKMDKEKATARLIKAIENPYTTILGHPTGRLLLRREGYPLDFEKIIDACVANHVVIEINANPWRLDLDWRWVHKTIEKGAMLSINPDAHEIAGLKDMYYGVLVARKGGASKENILNTMSLQEIENFFSKV</sequence>
<dbReference type="GO" id="GO:0003887">
    <property type="term" value="F:DNA-directed DNA polymerase activity"/>
    <property type="evidence" value="ECO:0007669"/>
    <property type="project" value="InterPro"/>
</dbReference>
<dbReference type="SMART" id="SM00481">
    <property type="entry name" value="POLIIIAc"/>
    <property type="match status" value="1"/>
</dbReference>
<organism evidence="3 4">
    <name type="scientific">Thermoflexibacter ruber</name>
    <dbReference type="NCBI Taxonomy" id="1003"/>
    <lineage>
        <taxon>Bacteria</taxon>
        <taxon>Pseudomonadati</taxon>
        <taxon>Bacteroidota</taxon>
        <taxon>Cytophagia</taxon>
        <taxon>Cytophagales</taxon>
        <taxon>Thermoflexibacteraceae</taxon>
        <taxon>Thermoflexibacter</taxon>
    </lineage>
</organism>
<dbReference type="InterPro" id="IPR043519">
    <property type="entry name" value="NT_sf"/>
</dbReference>
<dbReference type="Pfam" id="PF14716">
    <property type="entry name" value="HHH_8"/>
    <property type="match status" value="1"/>
</dbReference>
<dbReference type="PIRSF" id="PIRSF005047">
    <property type="entry name" value="UCP005047_YshC"/>
    <property type="match status" value="1"/>
</dbReference>
<dbReference type="InterPro" id="IPR016195">
    <property type="entry name" value="Pol/histidinol_Pase-like"/>
</dbReference>
<evidence type="ECO:0000259" key="1">
    <source>
        <dbReference type="SMART" id="SM00481"/>
    </source>
</evidence>
<dbReference type="SUPFAM" id="SSF81301">
    <property type="entry name" value="Nucleotidyltransferase"/>
    <property type="match status" value="1"/>
</dbReference>
<dbReference type="Pfam" id="PF02811">
    <property type="entry name" value="PHP"/>
    <property type="match status" value="1"/>
</dbReference>
<dbReference type="Gene3D" id="3.30.460.10">
    <property type="entry name" value="Beta Polymerase, domain 2"/>
    <property type="match status" value="1"/>
</dbReference>
<dbReference type="GO" id="GO:0008270">
    <property type="term" value="F:zinc ion binding"/>
    <property type="evidence" value="ECO:0007669"/>
    <property type="project" value="TreeGrafter"/>
</dbReference>
<protein>
    <submittedName>
        <fullName evidence="3">DNA polymerase (Family 10)</fullName>
    </submittedName>
</protein>
<dbReference type="Gene3D" id="1.10.150.110">
    <property type="entry name" value="DNA polymerase beta, N-terminal domain-like"/>
    <property type="match status" value="1"/>
</dbReference>
<dbReference type="InterPro" id="IPR004013">
    <property type="entry name" value="PHP_dom"/>
</dbReference>
<dbReference type="InterPro" id="IPR003141">
    <property type="entry name" value="Pol/His_phosphatase_N"/>
</dbReference>
<feature type="domain" description="Polymerase/histidinol phosphatase N-terminal" evidence="1">
    <location>
        <begin position="329"/>
        <end position="408"/>
    </location>
</feature>
<dbReference type="SUPFAM" id="SSF47781">
    <property type="entry name" value="RuvA domain 2-like"/>
    <property type="match status" value="1"/>
</dbReference>
<dbReference type="Gene3D" id="1.10.150.20">
    <property type="entry name" value="5' to 3' exonuclease, C-terminal subdomain"/>
    <property type="match status" value="1"/>
</dbReference>
<dbReference type="GO" id="GO:0042578">
    <property type="term" value="F:phosphoric ester hydrolase activity"/>
    <property type="evidence" value="ECO:0007669"/>
    <property type="project" value="TreeGrafter"/>
</dbReference>
<dbReference type="InterPro" id="IPR022311">
    <property type="entry name" value="PolX-like"/>
</dbReference>
<dbReference type="GO" id="GO:0005829">
    <property type="term" value="C:cytosol"/>
    <property type="evidence" value="ECO:0007669"/>
    <property type="project" value="TreeGrafter"/>
</dbReference>
<dbReference type="InterPro" id="IPR002054">
    <property type="entry name" value="DNA-dir_DNA_pol_X"/>
</dbReference>
<evidence type="ECO:0000313" key="4">
    <source>
        <dbReference type="Proteomes" id="UP000199513"/>
    </source>
</evidence>
<dbReference type="InterPro" id="IPR010996">
    <property type="entry name" value="HHH_MUS81"/>
</dbReference>
<dbReference type="InterPro" id="IPR050243">
    <property type="entry name" value="PHP_phosphatase"/>
</dbReference>
<dbReference type="SMART" id="SM00483">
    <property type="entry name" value="POLXc"/>
    <property type="match status" value="1"/>
</dbReference>
<dbReference type="OrthoDB" id="9808747at2"/>
<dbReference type="PANTHER" id="PTHR36928:SF1">
    <property type="entry name" value="PHOSPHATASE YCDX-RELATED"/>
    <property type="match status" value="1"/>
</dbReference>
<evidence type="ECO:0000259" key="2">
    <source>
        <dbReference type="SMART" id="SM00483"/>
    </source>
</evidence>
<dbReference type="EMBL" id="FONY01000022">
    <property type="protein sequence ID" value="SFF25971.1"/>
    <property type="molecule type" value="Genomic_DNA"/>
</dbReference>
<dbReference type="SUPFAM" id="SSF47802">
    <property type="entry name" value="DNA polymerase beta, N-terminal domain-like"/>
    <property type="match status" value="1"/>
</dbReference>
<dbReference type="PANTHER" id="PTHR36928">
    <property type="entry name" value="PHOSPHATASE YCDX-RELATED"/>
    <property type="match status" value="1"/>
</dbReference>
<dbReference type="GO" id="GO:0003677">
    <property type="term" value="F:DNA binding"/>
    <property type="evidence" value="ECO:0007669"/>
    <property type="project" value="InterPro"/>
</dbReference>
<dbReference type="SUPFAM" id="SSF89550">
    <property type="entry name" value="PHP domain-like"/>
    <property type="match status" value="1"/>
</dbReference>
<feature type="domain" description="DNA-directed DNA polymerase X" evidence="2">
    <location>
        <begin position="1"/>
        <end position="308"/>
    </location>
</feature>
<dbReference type="Gene3D" id="3.20.20.140">
    <property type="entry name" value="Metal-dependent hydrolases"/>
    <property type="match status" value="1"/>
</dbReference>
<dbReference type="FunFam" id="3.20.20.140:FF:000047">
    <property type="entry name" value="PHP domain-containing protein"/>
    <property type="match status" value="1"/>
</dbReference>
<accession>A0A1I2HBK7</accession>
<dbReference type="STRING" id="1003.SAMN04488541_102249"/>
<dbReference type="Pfam" id="PF14520">
    <property type="entry name" value="HHH_5"/>
    <property type="match status" value="1"/>
</dbReference>
<dbReference type="InterPro" id="IPR027421">
    <property type="entry name" value="DNA_pol_lamdba_lyase_dom_sf"/>
</dbReference>
<dbReference type="InterPro" id="IPR010994">
    <property type="entry name" value="RuvA_2-like"/>
</dbReference>
<evidence type="ECO:0000313" key="3">
    <source>
        <dbReference type="EMBL" id="SFF25971.1"/>
    </source>
</evidence>
<name>A0A1I2HBK7_9BACT</name>
<dbReference type="InterPro" id="IPR047967">
    <property type="entry name" value="PolX_PHP"/>
</dbReference>
<proteinExistence type="predicted"/>
<dbReference type="Proteomes" id="UP000199513">
    <property type="component" value="Unassembled WGS sequence"/>
</dbReference>
<gene>
    <name evidence="3" type="ORF">SAMN04488541_102249</name>
</gene>